<dbReference type="RefSeq" id="WP_012750245.1">
    <property type="nucleotide sequence ID" value="NC_012796.1"/>
</dbReference>
<keyword evidence="3" id="KW-1185">Reference proteome</keyword>
<organism evidence="2 3">
    <name type="scientific">Solidesulfovibrio magneticus (strain ATCC 700980 / DSM 13731 / RS-1)</name>
    <name type="common">Desulfovibrio magneticus</name>
    <dbReference type="NCBI Taxonomy" id="573370"/>
    <lineage>
        <taxon>Bacteria</taxon>
        <taxon>Pseudomonadati</taxon>
        <taxon>Thermodesulfobacteriota</taxon>
        <taxon>Desulfovibrionia</taxon>
        <taxon>Desulfovibrionales</taxon>
        <taxon>Desulfovibrionaceae</taxon>
        <taxon>Solidesulfovibrio</taxon>
    </lineage>
</organism>
<name>C4XJ06_SOLM1</name>
<dbReference type="KEGG" id="dma:DMR_06790"/>
<dbReference type="Proteomes" id="UP000009071">
    <property type="component" value="Chromosome"/>
</dbReference>
<dbReference type="HOGENOM" id="CLU_1882397_0_0_7"/>
<sequence>MEKARTLRHGEQGFTLIEIIAVLVILGILAAVAIPKYNDLQKQAQIKTAMGALPAVVTMATNDYHSFMMSNPGSNASNFSNSRSGNVTDFIGSYNATGGVVTAYVTGAVTGTGPAAWWSNVSGSASIMTYKFTLE</sequence>
<dbReference type="PROSITE" id="PS00409">
    <property type="entry name" value="PROKAR_NTER_METHYL"/>
    <property type="match status" value="1"/>
</dbReference>
<gene>
    <name evidence="2" type="ordered locus">DMR_06790</name>
</gene>
<dbReference type="AlphaFoldDB" id="C4XJ06"/>
<dbReference type="EMBL" id="AP010904">
    <property type="protein sequence ID" value="BAH74170.1"/>
    <property type="molecule type" value="Genomic_DNA"/>
</dbReference>
<accession>C4XJ06</accession>
<dbReference type="NCBIfam" id="TIGR02532">
    <property type="entry name" value="IV_pilin_GFxxxE"/>
    <property type="match status" value="1"/>
</dbReference>
<evidence type="ECO:0000313" key="3">
    <source>
        <dbReference type="Proteomes" id="UP000009071"/>
    </source>
</evidence>
<evidence type="ECO:0000313" key="2">
    <source>
        <dbReference type="EMBL" id="BAH74170.1"/>
    </source>
</evidence>
<reference evidence="2 3" key="1">
    <citation type="journal article" date="2009" name="Genome Res.">
        <title>Whole genome sequence of Desulfovibrio magneticus strain RS-1 revealed common gene clusters in magnetotactic bacteria.</title>
        <authorList>
            <person name="Nakazawa H."/>
            <person name="Arakaki A."/>
            <person name="Narita-Yamada S."/>
            <person name="Yashiro I."/>
            <person name="Jinno K."/>
            <person name="Aoki N."/>
            <person name="Tsuruyama A."/>
            <person name="Okamura Y."/>
            <person name="Tanikawa S."/>
            <person name="Fujita N."/>
            <person name="Takeyama H."/>
            <person name="Matsunaga T."/>
        </authorList>
    </citation>
    <scope>NUCLEOTIDE SEQUENCE [LARGE SCALE GENOMIC DNA]</scope>
    <source>
        <strain evidence="3">ATCC 700980 / DSM 13731 / RS-1</strain>
    </source>
</reference>
<keyword evidence="1" id="KW-0812">Transmembrane</keyword>
<dbReference type="Pfam" id="PF07963">
    <property type="entry name" value="N_methyl"/>
    <property type="match status" value="1"/>
</dbReference>
<feature type="transmembrane region" description="Helical" evidence="1">
    <location>
        <begin position="12"/>
        <end position="34"/>
    </location>
</feature>
<keyword evidence="1" id="KW-1133">Transmembrane helix</keyword>
<dbReference type="Gene3D" id="3.30.700.10">
    <property type="entry name" value="Glycoprotein, Type 4 Pilin"/>
    <property type="match status" value="1"/>
</dbReference>
<keyword evidence="1" id="KW-0472">Membrane</keyword>
<dbReference type="InterPro" id="IPR045584">
    <property type="entry name" value="Pilin-like"/>
</dbReference>
<dbReference type="eggNOG" id="COG4969">
    <property type="taxonomic scope" value="Bacteria"/>
</dbReference>
<dbReference type="OrthoDB" id="9918894at2"/>
<evidence type="ECO:0000256" key="1">
    <source>
        <dbReference type="SAM" id="Phobius"/>
    </source>
</evidence>
<proteinExistence type="predicted"/>
<dbReference type="InterPro" id="IPR012902">
    <property type="entry name" value="N_methyl_site"/>
</dbReference>
<dbReference type="SUPFAM" id="SSF54523">
    <property type="entry name" value="Pili subunits"/>
    <property type="match status" value="1"/>
</dbReference>
<evidence type="ECO:0008006" key="4">
    <source>
        <dbReference type="Google" id="ProtNLM"/>
    </source>
</evidence>
<protein>
    <recommendedName>
        <fullName evidence="4">Prepilin-type N-terminal cleavage/methylation domain-containing protein</fullName>
    </recommendedName>
</protein>
<dbReference type="STRING" id="573370.DMR_06790"/>